<evidence type="ECO:0000256" key="2">
    <source>
        <dbReference type="ARBA" id="ARBA00022448"/>
    </source>
</evidence>
<keyword evidence="3 6" id="KW-0812">Transmembrane</keyword>
<comment type="subcellular location">
    <subcellularLocation>
        <location evidence="1">Membrane</location>
        <topology evidence="1">Multi-pass membrane protein</topology>
    </subcellularLocation>
</comment>
<dbReference type="SUPFAM" id="SSF103473">
    <property type="entry name" value="MFS general substrate transporter"/>
    <property type="match status" value="1"/>
</dbReference>
<protein>
    <submittedName>
        <fullName evidence="8">Major facilitator superfamily domain-containing protein</fullName>
    </submittedName>
</protein>
<evidence type="ECO:0000256" key="6">
    <source>
        <dbReference type="SAM" id="Phobius"/>
    </source>
</evidence>
<keyword evidence="5 6" id="KW-0472">Membrane</keyword>
<feature type="transmembrane region" description="Helical" evidence="6">
    <location>
        <begin position="387"/>
        <end position="407"/>
    </location>
</feature>
<dbReference type="GO" id="GO:0022857">
    <property type="term" value="F:transmembrane transporter activity"/>
    <property type="evidence" value="ECO:0007669"/>
    <property type="project" value="InterPro"/>
</dbReference>
<feature type="transmembrane region" description="Helical" evidence="6">
    <location>
        <begin position="221"/>
        <end position="243"/>
    </location>
</feature>
<reference evidence="8 9" key="1">
    <citation type="journal article" date="2019" name="New Phytol.">
        <title>Comparative genomics reveals unique wood-decay strategies and fruiting body development in the Schizophyllaceae.</title>
        <authorList>
            <person name="Almasi E."/>
            <person name="Sahu N."/>
            <person name="Krizsan K."/>
            <person name="Balint B."/>
            <person name="Kovacs G.M."/>
            <person name="Kiss B."/>
            <person name="Cseklye J."/>
            <person name="Drula E."/>
            <person name="Henrissat B."/>
            <person name="Nagy I."/>
            <person name="Chovatia M."/>
            <person name="Adam C."/>
            <person name="LaButti K."/>
            <person name="Lipzen A."/>
            <person name="Riley R."/>
            <person name="Grigoriev I.V."/>
            <person name="Nagy L.G."/>
        </authorList>
    </citation>
    <scope>NUCLEOTIDE SEQUENCE [LARGE SCALE GENOMIC DNA]</scope>
    <source>
        <strain evidence="8 9">NL-1724</strain>
    </source>
</reference>
<keyword evidence="4 6" id="KW-1133">Transmembrane helix</keyword>
<dbReference type="FunFam" id="1.20.1250.20:FF:000057">
    <property type="entry name" value="MFS general substrate transporter"/>
    <property type="match status" value="1"/>
</dbReference>
<feature type="transmembrane region" description="Helical" evidence="6">
    <location>
        <begin position="297"/>
        <end position="317"/>
    </location>
</feature>
<evidence type="ECO:0000256" key="3">
    <source>
        <dbReference type="ARBA" id="ARBA00022692"/>
    </source>
</evidence>
<dbReference type="PROSITE" id="PS50850">
    <property type="entry name" value="MFS"/>
    <property type="match status" value="1"/>
</dbReference>
<keyword evidence="2" id="KW-0813">Transport</keyword>
<dbReference type="OrthoDB" id="2985014at2759"/>
<organism evidence="8 9">
    <name type="scientific">Schizophyllum amplum</name>
    <dbReference type="NCBI Taxonomy" id="97359"/>
    <lineage>
        <taxon>Eukaryota</taxon>
        <taxon>Fungi</taxon>
        <taxon>Dikarya</taxon>
        <taxon>Basidiomycota</taxon>
        <taxon>Agaricomycotina</taxon>
        <taxon>Agaricomycetes</taxon>
        <taxon>Agaricomycetidae</taxon>
        <taxon>Agaricales</taxon>
        <taxon>Schizophyllaceae</taxon>
        <taxon>Schizophyllum</taxon>
    </lineage>
</organism>
<evidence type="ECO:0000256" key="1">
    <source>
        <dbReference type="ARBA" id="ARBA00004141"/>
    </source>
</evidence>
<feature type="domain" description="Major facilitator superfamily (MFS) profile" evidence="7">
    <location>
        <begin position="60"/>
        <end position="474"/>
    </location>
</feature>
<dbReference type="Pfam" id="PF07690">
    <property type="entry name" value="MFS_1"/>
    <property type="match status" value="1"/>
</dbReference>
<dbReference type="InterPro" id="IPR011701">
    <property type="entry name" value="MFS"/>
</dbReference>
<comment type="caution">
    <text evidence="8">The sequence shown here is derived from an EMBL/GenBank/DDBJ whole genome shotgun (WGS) entry which is preliminary data.</text>
</comment>
<feature type="transmembrane region" description="Helical" evidence="6">
    <location>
        <begin position="94"/>
        <end position="114"/>
    </location>
</feature>
<evidence type="ECO:0000256" key="5">
    <source>
        <dbReference type="ARBA" id="ARBA00023136"/>
    </source>
</evidence>
<dbReference type="Proteomes" id="UP000320762">
    <property type="component" value="Unassembled WGS sequence"/>
</dbReference>
<dbReference type="InterPro" id="IPR036259">
    <property type="entry name" value="MFS_trans_sf"/>
</dbReference>
<dbReference type="Gene3D" id="1.20.1250.20">
    <property type="entry name" value="MFS general substrate transporter like domains"/>
    <property type="match status" value="2"/>
</dbReference>
<feature type="transmembrane region" description="Helical" evidence="6">
    <location>
        <begin position="450"/>
        <end position="469"/>
    </location>
</feature>
<dbReference type="PANTHER" id="PTHR43791:SF6">
    <property type="entry name" value="TRANSPORTER, PUTATIVE (AFU_ORTHOLOGUE AFUA_1G16690)-RELATED"/>
    <property type="match status" value="1"/>
</dbReference>
<feature type="transmembrane region" description="Helical" evidence="6">
    <location>
        <begin position="419"/>
        <end position="438"/>
    </location>
</feature>
<evidence type="ECO:0000313" key="9">
    <source>
        <dbReference type="Proteomes" id="UP000320762"/>
    </source>
</evidence>
<name>A0A550CTH4_9AGAR</name>
<evidence type="ECO:0000259" key="7">
    <source>
        <dbReference type="PROSITE" id="PS50850"/>
    </source>
</evidence>
<evidence type="ECO:0000313" key="8">
    <source>
        <dbReference type="EMBL" id="TRM68094.1"/>
    </source>
</evidence>
<feature type="transmembrane region" description="Helical" evidence="6">
    <location>
        <begin position="187"/>
        <end position="209"/>
    </location>
</feature>
<proteinExistence type="predicted"/>
<feature type="transmembrane region" description="Helical" evidence="6">
    <location>
        <begin position="126"/>
        <end position="147"/>
    </location>
</feature>
<dbReference type="InterPro" id="IPR020846">
    <property type="entry name" value="MFS_dom"/>
</dbReference>
<gene>
    <name evidence="8" type="ORF">BD626DRAFT_111109</name>
</gene>
<dbReference type="FunFam" id="1.20.1250.20:FF:000013">
    <property type="entry name" value="MFS general substrate transporter"/>
    <property type="match status" value="1"/>
</dbReference>
<evidence type="ECO:0000256" key="4">
    <source>
        <dbReference type="ARBA" id="ARBA00022989"/>
    </source>
</evidence>
<dbReference type="PANTHER" id="PTHR43791">
    <property type="entry name" value="PERMEASE-RELATED"/>
    <property type="match status" value="1"/>
</dbReference>
<feature type="transmembrane region" description="Helical" evidence="6">
    <location>
        <begin position="153"/>
        <end position="175"/>
    </location>
</feature>
<dbReference type="AlphaFoldDB" id="A0A550CTH4"/>
<keyword evidence="9" id="KW-1185">Reference proteome</keyword>
<dbReference type="EMBL" id="VDMD01000002">
    <property type="protein sequence ID" value="TRM68094.1"/>
    <property type="molecule type" value="Genomic_DNA"/>
</dbReference>
<accession>A0A550CTH4</accession>
<feature type="transmembrane region" description="Helical" evidence="6">
    <location>
        <begin position="329"/>
        <end position="350"/>
    </location>
</feature>
<feature type="transmembrane region" description="Helical" evidence="6">
    <location>
        <begin position="362"/>
        <end position="381"/>
    </location>
</feature>
<dbReference type="GO" id="GO:0016020">
    <property type="term" value="C:membrane"/>
    <property type="evidence" value="ECO:0007669"/>
    <property type="project" value="UniProtKB-SubCell"/>
</dbReference>
<sequence>MADVSHATGLAELEEEAPLLLHRHSGPLDAEGDELAFDSAQDSPRRIEVEKTLLRKLDRRMSILILIYILNYIDRNNAAAARLRGFEEDLGLEGSQFATVLSILYIGYITMQVPSNMFLDYMGKPSLYMGCCMTVWGLLSMATGLATNFYGAVITRFFIGVTECAFFPGALFLISRWYKRNELSQRTAMLVCGSLLSNAFGSLIASGILDLMEGVWGYRAWRWLFFVEGGMTVFVAIIAIFVLPDFPETSSGWITAEERAVALKRMAEEADMHGSKSTSLKTGQMAGLSLALRDGKVWFLMLTMTFLNLSLSFNAYFPTLVSTLGYGRTTTLLMCAPPWLFATFEAFVWARHSDLTGERCKHIVASILLGILGFALAFWSMNAFVRYVAMFLMAQMYAGNIMFTAWASGSVAHPPAKRAVALAFMNSVASFGNVFGSYEWPSEWGPTYRGSFVLTSLTALIAIGMCVAFRKHLDGLNDEAAKKELEDGDDTPGYRYML</sequence>